<dbReference type="GeneID" id="54489151"/>
<dbReference type="AlphaFoldDB" id="A0A6A6WAN4"/>
<dbReference type="Proteomes" id="UP000799437">
    <property type="component" value="Unassembled WGS sequence"/>
</dbReference>
<organism evidence="2 3">
    <name type="scientific">Pseudovirgaria hyperparasitica</name>
    <dbReference type="NCBI Taxonomy" id="470096"/>
    <lineage>
        <taxon>Eukaryota</taxon>
        <taxon>Fungi</taxon>
        <taxon>Dikarya</taxon>
        <taxon>Ascomycota</taxon>
        <taxon>Pezizomycotina</taxon>
        <taxon>Dothideomycetes</taxon>
        <taxon>Dothideomycetes incertae sedis</taxon>
        <taxon>Acrospermales</taxon>
        <taxon>Acrospermaceae</taxon>
        <taxon>Pseudovirgaria</taxon>
    </lineage>
</organism>
<protein>
    <submittedName>
        <fullName evidence="2">Uncharacterized protein</fullName>
    </submittedName>
</protein>
<dbReference type="RefSeq" id="XP_033602184.1">
    <property type="nucleotide sequence ID" value="XM_033748097.1"/>
</dbReference>
<evidence type="ECO:0000256" key="1">
    <source>
        <dbReference type="SAM" id="MobiDB-lite"/>
    </source>
</evidence>
<keyword evidence="3" id="KW-1185">Reference proteome</keyword>
<feature type="region of interest" description="Disordered" evidence="1">
    <location>
        <begin position="42"/>
        <end position="67"/>
    </location>
</feature>
<feature type="compositionally biased region" description="Polar residues" evidence="1">
    <location>
        <begin position="138"/>
        <end position="150"/>
    </location>
</feature>
<gene>
    <name evidence="2" type="ORF">EJ05DRAFT_509445</name>
</gene>
<evidence type="ECO:0000313" key="3">
    <source>
        <dbReference type="Proteomes" id="UP000799437"/>
    </source>
</evidence>
<feature type="region of interest" description="Disordered" evidence="1">
    <location>
        <begin position="214"/>
        <end position="237"/>
    </location>
</feature>
<reference evidence="2" key="1">
    <citation type="journal article" date="2020" name="Stud. Mycol.">
        <title>101 Dothideomycetes genomes: a test case for predicting lifestyles and emergence of pathogens.</title>
        <authorList>
            <person name="Haridas S."/>
            <person name="Albert R."/>
            <person name="Binder M."/>
            <person name="Bloem J."/>
            <person name="Labutti K."/>
            <person name="Salamov A."/>
            <person name="Andreopoulos B."/>
            <person name="Baker S."/>
            <person name="Barry K."/>
            <person name="Bills G."/>
            <person name="Bluhm B."/>
            <person name="Cannon C."/>
            <person name="Castanera R."/>
            <person name="Culley D."/>
            <person name="Daum C."/>
            <person name="Ezra D."/>
            <person name="Gonzalez J."/>
            <person name="Henrissat B."/>
            <person name="Kuo A."/>
            <person name="Liang C."/>
            <person name="Lipzen A."/>
            <person name="Lutzoni F."/>
            <person name="Magnuson J."/>
            <person name="Mondo S."/>
            <person name="Nolan M."/>
            <person name="Ohm R."/>
            <person name="Pangilinan J."/>
            <person name="Park H.-J."/>
            <person name="Ramirez L."/>
            <person name="Alfaro M."/>
            <person name="Sun H."/>
            <person name="Tritt A."/>
            <person name="Yoshinaga Y."/>
            <person name="Zwiers L.-H."/>
            <person name="Turgeon B."/>
            <person name="Goodwin S."/>
            <person name="Spatafora J."/>
            <person name="Crous P."/>
            <person name="Grigoriev I."/>
        </authorList>
    </citation>
    <scope>NUCLEOTIDE SEQUENCE</scope>
    <source>
        <strain evidence="2">CBS 121739</strain>
    </source>
</reference>
<accession>A0A6A6WAN4</accession>
<evidence type="ECO:0000313" key="2">
    <source>
        <dbReference type="EMBL" id="KAF2759733.1"/>
    </source>
</evidence>
<feature type="compositionally biased region" description="Basic and acidic residues" evidence="1">
    <location>
        <begin position="215"/>
        <end position="231"/>
    </location>
</feature>
<dbReference type="OrthoDB" id="5279705at2759"/>
<dbReference type="EMBL" id="ML996569">
    <property type="protein sequence ID" value="KAF2759733.1"/>
    <property type="molecule type" value="Genomic_DNA"/>
</dbReference>
<proteinExistence type="predicted"/>
<sequence length="237" mass="27457">MLATQLMFMPQSFAPARSSPLSERSSNACPRRYNSAIMSQAQDAKQQVPYSKRSIKQAPINRGREEVRDKRRDLFLKKVKEGREDRNWEAKGEQILRMDFMKEQKKWETEKARSAPKFDEFAEDDEPQDEIMLSSQPYQTHPSFQTSSLNSALASHHEEAEAEALLRQEQEELDAMLAAIEDQENIEQAYQLPSHFGSDDEDYDSLFMDYLSTQEDQHGILREPELSKPVDDEMDTS</sequence>
<feature type="region of interest" description="Disordered" evidence="1">
    <location>
        <begin position="138"/>
        <end position="161"/>
    </location>
</feature>
<name>A0A6A6WAN4_9PEZI</name>